<sequence>MELKRNILTVDSHTAGEPTRVVVGGFPPVLGEDMAQKRKYLSDNLDDLRKFLMREPRGHDNMFGSIITEPTHKEASIGVIFMDNGGYLNMCGHGTIGTSKVALEMGLIKKQSPITSFKIDTPAGLVDVNAKVNGEKVEEISFLNVASFVYATDIEVDLDEFLSFNVDICFGGNFFAMVPAKVFGLEINKENIYKFRDLGIKIRDYINKHFEVVHPLLPSINTVDLVEFYEPLKDIEKGYRNIVVFGEDQFDRSPCGTGTSAKLALMYHKNEIGIDESISSMSVLGSLLRGKVRREVEVGGFKGIIPEITGRAFITAYNNLVLEDEDIFEHGIEF</sequence>
<gene>
    <name evidence="2" type="ORF">E4100_01810</name>
</gene>
<accession>A0A4Z0D8W6</accession>
<evidence type="ECO:0000256" key="1">
    <source>
        <dbReference type="ARBA" id="ARBA00007529"/>
    </source>
</evidence>
<dbReference type="Pfam" id="PF05544">
    <property type="entry name" value="Pro_racemase"/>
    <property type="match status" value="1"/>
</dbReference>
<organism evidence="2 3">
    <name type="scientific">Soehngenia longivitae</name>
    <dbReference type="NCBI Taxonomy" id="2562294"/>
    <lineage>
        <taxon>Bacteria</taxon>
        <taxon>Bacillati</taxon>
        <taxon>Bacillota</taxon>
        <taxon>Tissierellia</taxon>
        <taxon>Tissierellales</taxon>
        <taxon>Tissierellaceae</taxon>
        <taxon>Soehngenia</taxon>
    </lineage>
</organism>
<comment type="caution">
    <text evidence="2">The sequence shown here is derived from an EMBL/GenBank/DDBJ whole genome shotgun (WGS) entry which is preliminary data.</text>
</comment>
<reference evidence="2 3" key="1">
    <citation type="submission" date="2019-03" db="EMBL/GenBank/DDBJ databases">
        <title>Draft genome sequence data and analysis of a Fermenting Bacterium, Soehngenia longevitae strain 1933PT, isolated from petroleum reservoir in Azerbaijan.</title>
        <authorList>
            <person name="Grouzdev D.S."/>
            <person name="Bidzhieva S.K."/>
            <person name="Sokolova D.S."/>
            <person name="Tourova T.P."/>
            <person name="Poltaraus A.B."/>
            <person name="Nazina T.N."/>
        </authorList>
    </citation>
    <scope>NUCLEOTIDE SEQUENCE [LARGE SCALE GENOMIC DNA]</scope>
    <source>
        <strain evidence="2 3">1933P</strain>
    </source>
</reference>
<dbReference type="PANTHER" id="PTHR33442:SF5">
    <property type="entry name" value="BIFUNCTIONAL TRANS-3-HYDROXY-L-PROLINE DEHYDRATASE_2-EPIMERASE"/>
    <property type="match status" value="1"/>
</dbReference>
<protein>
    <submittedName>
        <fullName evidence="2">Proline racemase</fullName>
    </submittedName>
</protein>
<dbReference type="FunFam" id="3.10.310.10:FF:000003">
    <property type="entry name" value="Proline racemase"/>
    <property type="match status" value="1"/>
</dbReference>
<dbReference type="Gene3D" id="3.10.310.10">
    <property type="entry name" value="Diaminopimelate Epimerase, Chain A, domain 1"/>
    <property type="match status" value="2"/>
</dbReference>
<dbReference type="SUPFAM" id="SSF54506">
    <property type="entry name" value="Diaminopimelate epimerase-like"/>
    <property type="match status" value="1"/>
</dbReference>
<name>A0A4Z0D8W6_9FIRM</name>
<dbReference type="RefSeq" id="WP_135270272.1">
    <property type="nucleotide sequence ID" value="NZ_SRIB01000002.1"/>
</dbReference>
<dbReference type="OrthoDB" id="181267at2"/>
<keyword evidence="3" id="KW-1185">Reference proteome</keyword>
<dbReference type="GO" id="GO:0047580">
    <property type="term" value="F:4-hydroxyproline epimerase activity"/>
    <property type="evidence" value="ECO:0007669"/>
    <property type="project" value="TreeGrafter"/>
</dbReference>
<evidence type="ECO:0000313" key="3">
    <source>
        <dbReference type="Proteomes" id="UP000298381"/>
    </source>
</evidence>
<dbReference type="PANTHER" id="PTHR33442">
    <property type="entry name" value="TRANS-3-HYDROXY-L-PROLINE DEHYDRATASE"/>
    <property type="match status" value="1"/>
</dbReference>
<dbReference type="AlphaFoldDB" id="A0A4Z0D8W6"/>
<dbReference type="Proteomes" id="UP000298381">
    <property type="component" value="Unassembled WGS sequence"/>
</dbReference>
<dbReference type="PIRSF" id="PIRSF029792">
    <property type="entry name" value="Pro_racemase"/>
    <property type="match status" value="1"/>
</dbReference>
<dbReference type="InterPro" id="IPR008794">
    <property type="entry name" value="Pro_racemase_fam"/>
</dbReference>
<proteinExistence type="inferred from homology"/>
<evidence type="ECO:0000313" key="2">
    <source>
        <dbReference type="EMBL" id="TFZ41338.1"/>
    </source>
</evidence>
<dbReference type="EMBL" id="SRIB01000002">
    <property type="protein sequence ID" value="TFZ41338.1"/>
    <property type="molecule type" value="Genomic_DNA"/>
</dbReference>
<dbReference type="SFLD" id="SFLDS00028">
    <property type="entry name" value="Proline_Racemase"/>
    <property type="match status" value="1"/>
</dbReference>
<comment type="similarity">
    <text evidence="1">Belongs to the proline racemase family.</text>
</comment>